<feature type="coiled-coil region" evidence="16">
    <location>
        <begin position="326"/>
        <end position="483"/>
    </location>
</feature>
<dbReference type="GO" id="GO:0007076">
    <property type="term" value="P:mitotic chromosome condensation"/>
    <property type="evidence" value="ECO:0007669"/>
    <property type="project" value="TreeGrafter"/>
</dbReference>
<dbReference type="FunFam" id="3.40.50.300:FF:000585">
    <property type="entry name" value="Structural maintenance of chromosomes 4"/>
    <property type="match status" value="1"/>
</dbReference>
<evidence type="ECO:0000256" key="7">
    <source>
        <dbReference type="ARBA" id="ARBA00022776"/>
    </source>
</evidence>
<dbReference type="InterPro" id="IPR010935">
    <property type="entry name" value="SMC_hinge"/>
</dbReference>
<dbReference type="SUPFAM" id="SSF57997">
    <property type="entry name" value="Tropomyosin"/>
    <property type="match status" value="1"/>
</dbReference>
<feature type="domain" description="SMC hinge" evidence="18">
    <location>
        <begin position="612"/>
        <end position="727"/>
    </location>
</feature>
<dbReference type="GO" id="GO:0005524">
    <property type="term" value="F:ATP binding"/>
    <property type="evidence" value="ECO:0007669"/>
    <property type="project" value="UniProtKB-KW"/>
</dbReference>
<dbReference type="GO" id="GO:0016887">
    <property type="term" value="F:ATP hydrolysis activity"/>
    <property type="evidence" value="ECO:0007669"/>
    <property type="project" value="InterPro"/>
</dbReference>
<evidence type="ECO:0000256" key="14">
    <source>
        <dbReference type="ARBA" id="ARBA00063742"/>
    </source>
</evidence>
<comment type="subunit">
    <text evidence="14">Forms a heterodimer with SMC2. Component of the condensin complex, which contains the SMC2 and SMC4 heterodimer, and three non SMC subunits that probably regulate the complex: BRRN1/CAPH, CNAP1/CAPD2 and CAPG.</text>
</comment>
<dbReference type="InterPro" id="IPR027417">
    <property type="entry name" value="P-loop_NTPase"/>
</dbReference>
<keyword evidence="5" id="KW-0132">Cell division</keyword>
<feature type="compositionally biased region" description="Polar residues" evidence="17">
    <location>
        <begin position="1"/>
        <end position="10"/>
    </location>
</feature>
<evidence type="ECO:0000256" key="1">
    <source>
        <dbReference type="ARBA" id="ARBA00004123"/>
    </source>
</evidence>
<feature type="compositionally biased region" description="Low complexity" evidence="17">
    <location>
        <begin position="38"/>
        <end position="47"/>
    </location>
</feature>
<evidence type="ECO:0000313" key="19">
    <source>
        <dbReference type="Ensembl" id="ENSTGEP00000001844.1"/>
    </source>
</evidence>
<feature type="coiled-coil region" evidence="16">
    <location>
        <begin position="516"/>
        <end position="574"/>
    </location>
</feature>
<evidence type="ECO:0000256" key="15">
    <source>
        <dbReference type="PIRNR" id="PIRNR005719"/>
    </source>
</evidence>
<evidence type="ECO:0000256" key="2">
    <source>
        <dbReference type="ARBA" id="ARBA00004286"/>
    </source>
</evidence>
<dbReference type="Ensembl" id="ENSTGET00000002318.1">
    <property type="protein sequence ID" value="ENSTGEP00000001844.1"/>
    <property type="gene ID" value="ENSTGEG00000001636.1"/>
</dbReference>
<keyword evidence="11 15" id="KW-0539">Nucleus</keyword>
<dbReference type="Gene3D" id="3.30.70.1620">
    <property type="match status" value="1"/>
</dbReference>
<reference evidence="19" key="1">
    <citation type="submission" date="2018-05" db="EMBL/GenBank/DDBJ databases">
        <title>Whole genome of Theropithecus gelada.</title>
        <authorList>
            <person name="Chiou K.L."/>
            <person name="Snyder-Mackler N."/>
        </authorList>
    </citation>
    <scope>NUCLEOTIDE SEQUENCE [LARGE SCALE GENOMIC DNA]</scope>
</reference>
<evidence type="ECO:0000256" key="11">
    <source>
        <dbReference type="ARBA" id="ARBA00023242"/>
    </source>
</evidence>
<comment type="subcellular location">
    <subcellularLocation>
        <location evidence="2">Chromosome</location>
    </subcellularLocation>
    <subcellularLocation>
        <location evidence="1 15">Nucleus</location>
    </subcellularLocation>
</comment>
<proteinExistence type="inferred from homology"/>
<dbReference type="InterPro" id="IPR036277">
    <property type="entry name" value="SMC_hinge_sf"/>
</dbReference>
<keyword evidence="9 16" id="KW-0175">Coiled coil</keyword>
<reference evidence="19" key="2">
    <citation type="submission" date="2025-08" db="UniProtKB">
        <authorList>
            <consortium name="Ensembl"/>
        </authorList>
    </citation>
    <scope>IDENTIFICATION</scope>
</reference>
<feature type="region of interest" description="Disordered" evidence="17">
    <location>
        <begin position="1"/>
        <end position="54"/>
    </location>
</feature>
<dbReference type="Proteomes" id="UP000694411">
    <property type="component" value="Chromosome 2"/>
</dbReference>
<dbReference type="FunFam" id="3.40.50.300:FF:000481">
    <property type="entry name" value="Structural maintenance of chromosomes 4"/>
    <property type="match status" value="1"/>
</dbReference>
<keyword evidence="4" id="KW-0158">Chromosome</keyword>
<evidence type="ECO:0000256" key="16">
    <source>
        <dbReference type="SAM" id="Coils"/>
    </source>
</evidence>
<gene>
    <name evidence="19" type="primary">SMC4</name>
</gene>
<dbReference type="FunFam" id="3.30.70.1620:FF:000003">
    <property type="entry name" value="Structural maintenance of chromosomes 4"/>
    <property type="match status" value="1"/>
</dbReference>
<keyword evidence="10" id="KW-0226">DNA condensation</keyword>
<name>A0A8D2E5M3_THEGE</name>
<evidence type="ECO:0000256" key="13">
    <source>
        <dbReference type="ARBA" id="ARBA00058936"/>
    </source>
</evidence>
<comment type="function">
    <text evidence="13">Central component of the condensin complex, a complex required for conversion of interphase chromatin into mitotic-like condense chromosomes. The condensin complex probably introduces positive supercoils into relaxed DNA in the presence of type I topoisomerases and converts nicked DNA into positive knotted forms in the presence of type II topoisomerases.</text>
</comment>
<dbReference type="FunFam" id="1.20.1060.20:FF:000003">
    <property type="entry name" value="Structural maintenance of chromosomes 4"/>
    <property type="match status" value="1"/>
</dbReference>
<feature type="coiled-coil region" evidence="16">
    <location>
        <begin position="775"/>
        <end position="844"/>
    </location>
</feature>
<dbReference type="InterPro" id="IPR003395">
    <property type="entry name" value="RecF/RecN/SMC_N"/>
</dbReference>
<keyword evidence="6" id="KW-0547">Nucleotide-binding</keyword>
<dbReference type="GO" id="GO:0000796">
    <property type="term" value="C:condensin complex"/>
    <property type="evidence" value="ECO:0007669"/>
    <property type="project" value="UniProtKB-ARBA"/>
</dbReference>
<keyword evidence="12" id="KW-0131">Cell cycle</keyword>
<dbReference type="SMART" id="SM00968">
    <property type="entry name" value="SMC_hinge"/>
    <property type="match status" value="1"/>
</dbReference>
<evidence type="ECO:0000256" key="6">
    <source>
        <dbReference type="ARBA" id="ARBA00022741"/>
    </source>
</evidence>
<evidence type="ECO:0000256" key="17">
    <source>
        <dbReference type="SAM" id="MobiDB-lite"/>
    </source>
</evidence>
<feature type="coiled-coil region" evidence="16">
    <location>
        <begin position="898"/>
        <end position="974"/>
    </location>
</feature>
<keyword evidence="7" id="KW-0498">Mitosis</keyword>
<dbReference type="SUPFAM" id="SSF52540">
    <property type="entry name" value="P-loop containing nucleoside triphosphate hydrolases"/>
    <property type="match status" value="1"/>
</dbReference>
<dbReference type="PANTHER" id="PTHR18937">
    <property type="entry name" value="STRUCTURAL MAINTENANCE OF CHROMOSOMES SMC FAMILY MEMBER"/>
    <property type="match status" value="1"/>
</dbReference>
<dbReference type="Pfam" id="PF06470">
    <property type="entry name" value="SMC_hinge"/>
    <property type="match status" value="1"/>
</dbReference>
<evidence type="ECO:0000256" key="12">
    <source>
        <dbReference type="ARBA" id="ARBA00023306"/>
    </source>
</evidence>
<accession>A0A8D2E5M3</accession>
<evidence type="ECO:0000313" key="20">
    <source>
        <dbReference type="Proteomes" id="UP000694411"/>
    </source>
</evidence>
<evidence type="ECO:0000256" key="9">
    <source>
        <dbReference type="ARBA" id="ARBA00023054"/>
    </source>
</evidence>
<keyword evidence="8" id="KW-0067">ATP-binding</keyword>
<evidence type="ECO:0000256" key="4">
    <source>
        <dbReference type="ARBA" id="ARBA00022454"/>
    </source>
</evidence>
<dbReference type="GO" id="GO:0031981">
    <property type="term" value="C:nuclear lumen"/>
    <property type="evidence" value="ECO:0007669"/>
    <property type="project" value="UniProtKB-ARBA"/>
</dbReference>
<sequence length="1229" mass="140221">MPRRGTQPSTARRREEGPPPSPDGASSDAEPEPLSGRAESPATAAETASEELDNRSLEEILNSIPPPPPPAMTNEAGAPRLMITHIVNQNFKSYAGEKILGPFHKRFSCIIGPNGSGKSNVIDSMLFVFGYRAQKIRSKKLSVLIHNSDEHKDIQSCTVEVHFQKIIDKEGDDYEVIPNSNFYVSRTAYRDNTSVYHISGKKKTFKDVGNLLRSHGIDLDHNRFLILQGEVEQIAMMKPKGQTEHDEGMLEYLEDIIGCGRLNEPIKVLCRRVEILNEHRGEKLNRVKMVEKEKDALEGEKNIAIEFLTLENEIFRKKNHVCQYYIYDLQKRIAEMETQKKKIHEDTKEINEKSSILSNEMKAKNKDVKDIEKKLNKITKFIEEYKEKFTQLDLEDVQVREKLKHATSKVKKLEKQLQKDKEKVEEFKSIPAKSNNVINETTTRNNALEKEKEKEEKKLKEVMDSLKQETQGLQKEKESREKELMGFSKSVNEARSKMDVAQSELDIYLSCHNTAVSQLTKAKEALIAASETLKERKAAIRDIEGKLPQTEQELKEKEKELQKLTQEEINFKSLVHDLFQKVEEAKSSLAMNRSRGKVLDAVIQEKKSGRIPGIYGRLGDLGAIDEKYDVAISSCCHALDYIVVDSIDTAQECVNFLKRQNIGVATFIGLDKMAVWAKKMTKIQTPENTPRLFDLVKVKDEKIRQAFYFALRDTLVADNLDQATRVAYQKDRRWRVVTLQGQIIEQSGTMTGGGSKVMKGRMGSSLVTEISEEEVNKMESQLQNDSKKAMQIQEQKVQLEERVVKLRHSEREMRNTLEKFTASIQRLIEQEEYLNVQVKELEANVLATAPDKEKQKLLEENVSAFKTEYDAVAEKAGKVEAEVKRLHNIIVEINNHKLKAQQDKLDKINKQLDECASAITKAQVAIKTADRNLQKAQDSVLRTEKEIKDTEKEVDDLTAELKSLEDKAAEVVKNTNAAEISKISLHPIEDNPIEEISVLSPEDLEAIKNPDSITNQIALLEARCHEMKPNLGAIAEYKKKEELYLQRVAELDKITYERDSFRQAYEDLRKQRLNEFMAGFYIITNKLKENYQMLTLGGDAELELVDSLDPFSEGIMFSVRPPKKSWKKIFNLSGGEKTLSSLALVFALHHYKPTPLYFMDEIDAALDFKNVSIVAFYIYEQTKNAQFIIISLRNNMFEISDRLIGIYKTYNITKSVAVNPKEIASKGLC</sequence>
<dbReference type="Pfam" id="PF02463">
    <property type="entry name" value="SMC_N"/>
    <property type="match status" value="1"/>
</dbReference>
<evidence type="ECO:0000256" key="3">
    <source>
        <dbReference type="ARBA" id="ARBA00006005"/>
    </source>
</evidence>
<reference evidence="19" key="3">
    <citation type="submission" date="2025-09" db="UniProtKB">
        <authorList>
            <consortium name="Ensembl"/>
        </authorList>
    </citation>
    <scope>IDENTIFICATION</scope>
</reference>
<keyword evidence="20" id="KW-1185">Reference proteome</keyword>
<dbReference type="Gene3D" id="3.40.50.300">
    <property type="entry name" value="P-loop containing nucleotide triphosphate hydrolases"/>
    <property type="match status" value="2"/>
</dbReference>
<dbReference type="InterPro" id="IPR024704">
    <property type="entry name" value="SMC"/>
</dbReference>
<evidence type="ECO:0000259" key="18">
    <source>
        <dbReference type="SMART" id="SM00968"/>
    </source>
</evidence>
<dbReference type="PANTHER" id="PTHR18937:SF172">
    <property type="entry name" value="STRUCTURAL MAINTENANCE OF CHROMOSOMES PROTEIN"/>
    <property type="match status" value="1"/>
</dbReference>
<comment type="similarity">
    <text evidence="3">Belongs to the SMC family. SMC4 subfamily.</text>
</comment>
<evidence type="ECO:0000256" key="5">
    <source>
        <dbReference type="ARBA" id="ARBA00022618"/>
    </source>
</evidence>
<evidence type="ECO:0000256" key="8">
    <source>
        <dbReference type="ARBA" id="ARBA00022840"/>
    </source>
</evidence>
<dbReference type="PIRSF" id="PIRSF005719">
    <property type="entry name" value="SMC"/>
    <property type="match status" value="1"/>
</dbReference>
<dbReference type="AlphaFoldDB" id="A0A8D2E5M3"/>
<dbReference type="SUPFAM" id="SSF75553">
    <property type="entry name" value="Smc hinge domain"/>
    <property type="match status" value="1"/>
</dbReference>
<dbReference type="Gene3D" id="1.20.1060.20">
    <property type="match status" value="1"/>
</dbReference>
<evidence type="ECO:0000256" key="10">
    <source>
        <dbReference type="ARBA" id="ARBA00023067"/>
    </source>
</evidence>
<dbReference type="GO" id="GO:0051301">
    <property type="term" value="P:cell division"/>
    <property type="evidence" value="ECO:0007669"/>
    <property type="project" value="UniProtKB-KW"/>
</dbReference>
<organism evidence="19 20">
    <name type="scientific">Theropithecus gelada</name>
    <name type="common">Gelada baboon</name>
    <dbReference type="NCBI Taxonomy" id="9565"/>
    <lineage>
        <taxon>Eukaryota</taxon>
        <taxon>Metazoa</taxon>
        <taxon>Chordata</taxon>
        <taxon>Craniata</taxon>
        <taxon>Vertebrata</taxon>
        <taxon>Euteleostomi</taxon>
        <taxon>Mammalia</taxon>
        <taxon>Eutheria</taxon>
        <taxon>Euarchontoglires</taxon>
        <taxon>Primates</taxon>
        <taxon>Haplorrhini</taxon>
        <taxon>Catarrhini</taxon>
        <taxon>Cercopithecidae</taxon>
        <taxon>Cercopithecinae</taxon>
        <taxon>Theropithecus</taxon>
    </lineage>
</organism>
<protein>
    <recommendedName>
        <fullName evidence="15">Structural maintenance of chromosomes protein</fullName>
    </recommendedName>
</protein>